<evidence type="ECO:0000259" key="15">
    <source>
        <dbReference type="PROSITE" id="PS50110"/>
    </source>
</evidence>
<feature type="signal peptide" evidence="12">
    <location>
        <begin position="1"/>
        <end position="19"/>
    </location>
</feature>
<evidence type="ECO:0000256" key="11">
    <source>
        <dbReference type="SAM" id="MobiDB-lite"/>
    </source>
</evidence>
<dbReference type="InterPro" id="IPR004358">
    <property type="entry name" value="Sig_transdc_His_kin-like_C"/>
</dbReference>
<keyword evidence="4" id="KW-0808">Transferase</keyword>
<keyword evidence="7" id="KW-0805">Transcription regulation</keyword>
<dbReference type="InterPro" id="IPR011006">
    <property type="entry name" value="CheY-like_superfamily"/>
</dbReference>
<dbReference type="SUPFAM" id="SSF48452">
    <property type="entry name" value="TPR-like"/>
    <property type="match status" value="1"/>
</dbReference>
<dbReference type="PROSITE" id="PS50005">
    <property type="entry name" value="TPR"/>
    <property type="match status" value="1"/>
</dbReference>
<dbReference type="Gene3D" id="1.10.287.130">
    <property type="match status" value="1"/>
</dbReference>
<dbReference type="SUPFAM" id="SSF52172">
    <property type="entry name" value="CheY-like"/>
    <property type="match status" value="1"/>
</dbReference>
<dbReference type="AlphaFoldDB" id="A0A558C225"/>
<dbReference type="SMART" id="SM00388">
    <property type="entry name" value="HisKA"/>
    <property type="match status" value="1"/>
</dbReference>
<proteinExistence type="predicted"/>
<dbReference type="SMART" id="SM00448">
    <property type="entry name" value="REC"/>
    <property type="match status" value="1"/>
</dbReference>
<evidence type="ECO:0000256" key="1">
    <source>
        <dbReference type="ARBA" id="ARBA00000085"/>
    </source>
</evidence>
<name>A0A558C225_9BACT</name>
<feature type="repeat" description="TPR" evidence="10">
    <location>
        <begin position="232"/>
        <end position="265"/>
    </location>
</feature>
<dbReference type="PROSITE" id="PS01124">
    <property type="entry name" value="HTH_ARAC_FAMILY_2"/>
    <property type="match status" value="1"/>
</dbReference>
<keyword evidence="6" id="KW-0902">Two-component regulatory system</keyword>
<evidence type="ECO:0000259" key="14">
    <source>
        <dbReference type="PROSITE" id="PS50109"/>
    </source>
</evidence>
<dbReference type="Pfam" id="PF00512">
    <property type="entry name" value="HisKA"/>
    <property type="match status" value="1"/>
</dbReference>
<evidence type="ECO:0000256" key="4">
    <source>
        <dbReference type="ARBA" id="ARBA00022679"/>
    </source>
</evidence>
<evidence type="ECO:0000313" key="17">
    <source>
        <dbReference type="Proteomes" id="UP000317624"/>
    </source>
</evidence>
<evidence type="ECO:0000256" key="6">
    <source>
        <dbReference type="ARBA" id="ARBA00023012"/>
    </source>
</evidence>
<evidence type="ECO:0000259" key="13">
    <source>
        <dbReference type="PROSITE" id="PS01124"/>
    </source>
</evidence>
<evidence type="ECO:0000313" key="16">
    <source>
        <dbReference type="EMBL" id="TVT42828.1"/>
    </source>
</evidence>
<dbReference type="PANTHER" id="PTHR43547:SF2">
    <property type="entry name" value="HYBRID SIGNAL TRANSDUCTION HISTIDINE KINASE C"/>
    <property type="match status" value="1"/>
</dbReference>
<feature type="domain" description="Response regulatory" evidence="15">
    <location>
        <begin position="795"/>
        <end position="911"/>
    </location>
</feature>
<dbReference type="Pfam" id="PF12833">
    <property type="entry name" value="HTH_18"/>
    <property type="match status" value="1"/>
</dbReference>
<dbReference type="InterPro" id="IPR018060">
    <property type="entry name" value="HTH_AraC"/>
</dbReference>
<organism evidence="16 17">
    <name type="scientific">Hymenobacter setariae</name>
    <dbReference type="NCBI Taxonomy" id="2594794"/>
    <lineage>
        <taxon>Bacteria</taxon>
        <taxon>Pseudomonadati</taxon>
        <taxon>Bacteroidota</taxon>
        <taxon>Cytophagia</taxon>
        <taxon>Cytophagales</taxon>
        <taxon>Hymenobacteraceae</taxon>
        <taxon>Hymenobacter</taxon>
    </lineage>
</organism>
<keyword evidence="12" id="KW-0732">Signal</keyword>
<gene>
    <name evidence="16" type="ORF">FNT36_01685</name>
</gene>
<comment type="caution">
    <text evidence="16">The sequence shown here is derived from an EMBL/GenBank/DDBJ whole genome shotgun (WGS) entry which is preliminary data.</text>
</comment>
<reference evidence="16 17" key="1">
    <citation type="submission" date="2019-07" db="EMBL/GenBank/DDBJ databases">
        <title>Hymenobacter sp. straun FUR1 Genome sequencing and assembly.</title>
        <authorList>
            <person name="Chhetri G."/>
        </authorList>
    </citation>
    <scope>NUCLEOTIDE SEQUENCE [LARGE SCALE GENOMIC DNA]</scope>
    <source>
        <strain evidence="16 17">Fur1</strain>
    </source>
</reference>
<dbReference type="GO" id="GO:0043565">
    <property type="term" value="F:sequence-specific DNA binding"/>
    <property type="evidence" value="ECO:0007669"/>
    <property type="project" value="InterPro"/>
</dbReference>
<dbReference type="OrthoDB" id="9757990at2"/>
<evidence type="ECO:0000256" key="10">
    <source>
        <dbReference type="PROSITE-ProRule" id="PRU00339"/>
    </source>
</evidence>
<dbReference type="PRINTS" id="PR00344">
    <property type="entry name" value="BCTRLSENSOR"/>
</dbReference>
<dbReference type="SUPFAM" id="SSF46689">
    <property type="entry name" value="Homeodomain-like"/>
    <property type="match status" value="1"/>
</dbReference>
<evidence type="ECO:0000256" key="3">
    <source>
        <dbReference type="ARBA" id="ARBA00022553"/>
    </source>
</evidence>
<dbReference type="InterPro" id="IPR003661">
    <property type="entry name" value="HisK_dim/P_dom"/>
</dbReference>
<keyword evidence="8" id="KW-0804">Transcription</keyword>
<dbReference type="EMBL" id="VMRJ01000001">
    <property type="protein sequence ID" value="TVT42828.1"/>
    <property type="molecule type" value="Genomic_DNA"/>
</dbReference>
<dbReference type="PANTHER" id="PTHR43547">
    <property type="entry name" value="TWO-COMPONENT HISTIDINE KINASE"/>
    <property type="match status" value="1"/>
</dbReference>
<dbReference type="CDD" id="cd00075">
    <property type="entry name" value="HATPase"/>
    <property type="match status" value="1"/>
</dbReference>
<dbReference type="PROSITE" id="PS50109">
    <property type="entry name" value="HIS_KIN"/>
    <property type="match status" value="1"/>
</dbReference>
<evidence type="ECO:0000256" key="5">
    <source>
        <dbReference type="ARBA" id="ARBA00022777"/>
    </source>
</evidence>
<dbReference type="Gene3D" id="1.10.10.60">
    <property type="entry name" value="Homeodomain-like"/>
    <property type="match status" value="1"/>
</dbReference>
<keyword evidence="10" id="KW-0802">TPR repeat</keyword>
<dbReference type="InterPro" id="IPR001789">
    <property type="entry name" value="Sig_transdc_resp-reg_receiver"/>
</dbReference>
<dbReference type="PROSITE" id="PS50110">
    <property type="entry name" value="RESPONSE_REGULATORY"/>
    <property type="match status" value="1"/>
</dbReference>
<dbReference type="GO" id="GO:0000155">
    <property type="term" value="F:phosphorelay sensor kinase activity"/>
    <property type="evidence" value="ECO:0007669"/>
    <property type="project" value="InterPro"/>
</dbReference>
<accession>A0A558C225</accession>
<dbReference type="GO" id="GO:0003700">
    <property type="term" value="F:DNA-binding transcription factor activity"/>
    <property type="evidence" value="ECO:0007669"/>
    <property type="project" value="InterPro"/>
</dbReference>
<dbReference type="CDD" id="cd00082">
    <property type="entry name" value="HisKA"/>
    <property type="match status" value="1"/>
</dbReference>
<dbReference type="Proteomes" id="UP000317624">
    <property type="component" value="Unassembled WGS sequence"/>
</dbReference>
<dbReference type="SMART" id="SM00387">
    <property type="entry name" value="HATPase_c"/>
    <property type="match status" value="1"/>
</dbReference>
<dbReference type="Pfam" id="PF00072">
    <property type="entry name" value="Response_reg"/>
    <property type="match status" value="1"/>
</dbReference>
<dbReference type="InterPro" id="IPR019734">
    <property type="entry name" value="TPR_rpt"/>
</dbReference>
<dbReference type="FunFam" id="1.10.287.130:FF:000001">
    <property type="entry name" value="Two-component sensor histidine kinase"/>
    <property type="match status" value="1"/>
</dbReference>
<dbReference type="InterPro" id="IPR009057">
    <property type="entry name" value="Homeodomain-like_sf"/>
</dbReference>
<dbReference type="InterPro" id="IPR036890">
    <property type="entry name" value="HATPase_C_sf"/>
</dbReference>
<dbReference type="InterPro" id="IPR036097">
    <property type="entry name" value="HisK_dim/P_sf"/>
</dbReference>
<feature type="modified residue" description="4-aspartylphosphate" evidence="9">
    <location>
        <position position="844"/>
    </location>
</feature>
<sequence length="1069" mass="118239">MRYLLLLLLFLATSWPALAQKNYNYWNADIDSLERVLSRHHSDTARLRTVQHLLRIELDSKGFTRFVELLAQATVLSGQLQRPDYPAYRQWLAGERLLTVANVARDSAIEYKIHHQDSRAVLLRARANKYNLLALDSLKAALRKFDALGYQEPLLFNAITGVFSELRQHKEELAYYQQKLTYYRQNSMPVYTGTILIMLANDFVGKGNDNQAISYRLQATEIEEKINPQLAAISYAAVGQQYAEWGNYTKAREYVERALMKSDQSYSFLLKLMMSMLYRQQGTYAAALKAANDAVLLTARNMKLKKNTLNNLVIHGGALEIKAEMLVRLHHLPEAKRLLDRLQELSDSVRLAKDTGTMSFPANEARALYYTAQSDWTRAENAWLAAYEERRYYQFDALRLMRAIAAFYKQRHQLDKALTYSMAAADLNDSLQARKNRYNVSYYEQQAVERSQAGRIASLRHTQAQAEARTRRQHLWLLVALGGLALLGGGAGLLWRLYRQKQRANTLLASQKLQIEEQAARLGALDEAKNQFFANVSHELRTPLTLILGPLDTLLTNPAQQLPAAVQATVALAHRQARRLQQLVNRILDLTKLQAGRLALHPTPTPLGTLLRRVVSQFESLATQRGIALHGPAAVPESLRLLLDADKVEEILTNLLINALNHTPAGGSVEVAVALPAAGEVYSITVRDTGPGIAPAEQARIFERFYQSPQGQAQGGTGLGLALSRELAQLLGGSLTLVSELGQGAAFTLRFPAEVLPEAATAPIVAPGEPAPESALQGVASTLPAGPVGNGPRPRVLVVEDQPDLREYLRGLLAPTYEVLLAEDGQAALGLLAREAPVDLITTDAMMPRLSGTELLTHLRADPAQQSVPVLMLTARADDAHRLAALTVGVDDYLTKPFATAELLARVHALLARHQVRRQFAALPPEPQGEPEEAGSPRPRTEPLLAGPVAATHPAPPARRAEANAAEVLGHWQVQVASHLADERFGPAELAELLCLSERTLYRRLGQLAGLTPAAWLRELRLTQARQLFEAGNFTSVAEVADAVGFGSPKYFATLYTERFGRRPADYRP</sequence>
<feature type="domain" description="HTH araC/xylS-type" evidence="13">
    <location>
        <begin position="976"/>
        <end position="1069"/>
    </location>
</feature>
<keyword evidence="5" id="KW-0418">Kinase</keyword>
<dbReference type="EC" id="2.7.13.3" evidence="2"/>
<dbReference type="SUPFAM" id="SSF55874">
    <property type="entry name" value="ATPase domain of HSP90 chaperone/DNA topoisomerase II/histidine kinase"/>
    <property type="match status" value="1"/>
</dbReference>
<dbReference type="InterPro" id="IPR011990">
    <property type="entry name" value="TPR-like_helical_dom_sf"/>
</dbReference>
<dbReference type="Pfam" id="PF02518">
    <property type="entry name" value="HATPase_c"/>
    <property type="match status" value="1"/>
</dbReference>
<feature type="chain" id="PRO_5021929856" description="histidine kinase" evidence="12">
    <location>
        <begin position="20"/>
        <end position="1069"/>
    </location>
</feature>
<evidence type="ECO:0000256" key="7">
    <source>
        <dbReference type="ARBA" id="ARBA00023015"/>
    </source>
</evidence>
<evidence type="ECO:0000256" key="12">
    <source>
        <dbReference type="SAM" id="SignalP"/>
    </source>
</evidence>
<feature type="domain" description="Histidine kinase" evidence="14">
    <location>
        <begin position="535"/>
        <end position="755"/>
    </location>
</feature>
<evidence type="ECO:0000256" key="9">
    <source>
        <dbReference type="PROSITE-ProRule" id="PRU00169"/>
    </source>
</evidence>
<feature type="region of interest" description="Disordered" evidence="11">
    <location>
        <begin position="922"/>
        <end position="959"/>
    </location>
</feature>
<dbReference type="Gene3D" id="1.25.40.10">
    <property type="entry name" value="Tetratricopeptide repeat domain"/>
    <property type="match status" value="1"/>
</dbReference>
<dbReference type="SMART" id="SM00342">
    <property type="entry name" value="HTH_ARAC"/>
    <property type="match status" value="1"/>
</dbReference>
<keyword evidence="17" id="KW-1185">Reference proteome</keyword>
<dbReference type="Gene3D" id="3.30.565.10">
    <property type="entry name" value="Histidine kinase-like ATPase, C-terminal domain"/>
    <property type="match status" value="1"/>
</dbReference>
<dbReference type="InterPro" id="IPR003594">
    <property type="entry name" value="HATPase_dom"/>
</dbReference>
<protein>
    <recommendedName>
        <fullName evidence="2">histidine kinase</fullName>
        <ecNumber evidence="2">2.7.13.3</ecNumber>
    </recommendedName>
</protein>
<dbReference type="Gene3D" id="3.40.50.2300">
    <property type="match status" value="1"/>
</dbReference>
<comment type="catalytic activity">
    <reaction evidence="1">
        <text>ATP + protein L-histidine = ADP + protein N-phospho-L-histidine.</text>
        <dbReference type="EC" id="2.7.13.3"/>
    </reaction>
</comment>
<evidence type="ECO:0000256" key="8">
    <source>
        <dbReference type="ARBA" id="ARBA00023163"/>
    </source>
</evidence>
<dbReference type="InterPro" id="IPR005467">
    <property type="entry name" value="His_kinase_dom"/>
</dbReference>
<evidence type="ECO:0000256" key="2">
    <source>
        <dbReference type="ARBA" id="ARBA00012438"/>
    </source>
</evidence>
<dbReference type="SUPFAM" id="SSF47384">
    <property type="entry name" value="Homodimeric domain of signal transducing histidine kinase"/>
    <property type="match status" value="1"/>
</dbReference>
<keyword evidence="3 9" id="KW-0597">Phosphoprotein</keyword>